<dbReference type="PANTHER" id="PTHR10066">
    <property type="entry name" value="BETA-GLUCURONIDASE"/>
    <property type="match status" value="1"/>
</dbReference>
<evidence type="ECO:0000259" key="7">
    <source>
        <dbReference type="Pfam" id="PF02836"/>
    </source>
</evidence>
<dbReference type="GO" id="GO:0030246">
    <property type="term" value="F:carbohydrate binding"/>
    <property type="evidence" value="ECO:0007669"/>
    <property type="project" value="TreeGrafter"/>
</dbReference>
<dbReference type="InterPro" id="IPR006104">
    <property type="entry name" value="Glyco_hydro_2_N"/>
</dbReference>
<gene>
    <name evidence="9" type="ORF">GO493_28665</name>
</gene>
<evidence type="ECO:0000313" key="10">
    <source>
        <dbReference type="Proteomes" id="UP000461730"/>
    </source>
</evidence>
<proteinExistence type="inferred from homology"/>
<dbReference type="InterPro" id="IPR006102">
    <property type="entry name" value="Ig-like_GH2"/>
</dbReference>
<dbReference type="EMBL" id="WRXN01000021">
    <property type="protein sequence ID" value="MVT12264.1"/>
    <property type="molecule type" value="Genomic_DNA"/>
</dbReference>
<keyword evidence="10" id="KW-1185">Reference proteome</keyword>
<reference evidence="9 10" key="1">
    <citation type="submission" date="2019-12" db="EMBL/GenBank/DDBJ databases">
        <title>Chitinophaga sp. strain ysch24 (GDMCC 1.1355), whole genome shotgun sequence.</title>
        <authorList>
            <person name="Zhang X."/>
        </authorList>
    </citation>
    <scope>NUCLEOTIDE SEQUENCE [LARGE SCALE GENOMIC DNA]</scope>
    <source>
        <strain evidence="10">ysch24</strain>
    </source>
</reference>
<feature type="domain" description="Glycoside hydrolase family 2 immunoglobulin-like beta-sandwich" evidence="6">
    <location>
        <begin position="172"/>
        <end position="263"/>
    </location>
</feature>
<dbReference type="InterPro" id="IPR036156">
    <property type="entry name" value="Beta-gal/glucu_dom_sf"/>
</dbReference>
<feature type="domain" description="Glycosyl hydrolases family 2 sugar binding" evidence="8">
    <location>
        <begin position="11"/>
        <end position="169"/>
    </location>
</feature>
<dbReference type="InterPro" id="IPR008979">
    <property type="entry name" value="Galactose-bd-like_sf"/>
</dbReference>
<feature type="domain" description="Glycoside hydrolase family 2 catalytic" evidence="7">
    <location>
        <begin position="265"/>
        <end position="502"/>
    </location>
</feature>
<dbReference type="Pfam" id="PF00703">
    <property type="entry name" value="Glyco_hydro_2"/>
    <property type="match status" value="1"/>
</dbReference>
<evidence type="ECO:0000256" key="4">
    <source>
        <dbReference type="ARBA" id="ARBA00022801"/>
    </source>
</evidence>
<dbReference type="GO" id="GO:0005975">
    <property type="term" value="P:carbohydrate metabolic process"/>
    <property type="evidence" value="ECO:0007669"/>
    <property type="project" value="InterPro"/>
</dbReference>
<dbReference type="GO" id="GO:0019391">
    <property type="term" value="P:glucuronoside catabolic process"/>
    <property type="evidence" value="ECO:0007669"/>
    <property type="project" value="TreeGrafter"/>
</dbReference>
<evidence type="ECO:0000313" key="9">
    <source>
        <dbReference type="EMBL" id="MVT12264.1"/>
    </source>
</evidence>
<accession>A0A7K1UD18</accession>
<dbReference type="Pfam" id="PF02837">
    <property type="entry name" value="Glyco_hydro_2_N"/>
    <property type="match status" value="1"/>
</dbReference>
<name>A0A7K1UD18_9BACT</name>
<evidence type="ECO:0000256" key="1">
    <source>
        <dbReference type="ARBA" id="ARBA00007401"/>
    </source>
</evidence>
<dbReference type="Proteomes" id="UP000461730">
    <property type="component" value="Unassembled WGS sequence"/>
</dbReference>
<dbReference type="SUPFAM" id="SSF49785">
    <property type="entry name" value="Galactose-binding domain-like"/>
    <property type="match status" value="1"/>
</dbReference>
<dbReference type="EC" id="3.2.1.31" evidence="2"/>
<dbReference type="InterPro" id="IPR013783">
    <property type="entry name" value="Ig-like_fold"/>
</dbReference>
<dbReference type="Gene3D" id="3.20.20.80">
    <property type="entry name" value="Glycosidases"/>
    <property type="match status" value="1"/>
</dbReference>
<sequence>MTNISGRQVVSLNGSWKALIDPTGTGDWLRIWEERTPVSKTDFVEYSFTGTPELHVPGDFNTQRPEYTYLEGTVWYKQTFSYTRKKDKRLFLYFGAVNYLADVYLNGKHLGAHEGGFTPFQFELTDVQEGINSIIVRVNNTRQKNGLPALSYDWFNYGGITREVSLVETASTYINDYLVQLTKHSDHEIAGWVKLDGGNAGNQEVKVSIPELKISYRTKTNDSGMALLRFNARPVRWSPDTPRLYNVIISSVSDTVTERIGFRNIAVSGTDILLNGRKLFIKGVNIHEERPFKAGKANTEADARVLLSWAKELGCNMVRLSHYPHNEYMVKLAEEMGIMVWDELPVYQHIAFADTSMPGKMELMLREMIKRDRNRCAVIIWSLSNETYSFTPSRDKALIELLGKCRMLDTTRLNTVVINNQGYSNNMFHVHDSLYKYADIISLNEYIGWYVPWQGKPEDVKWEINYKKPVIISEFGGEAKYGNAGDVADSWSEDYQAKIYREQVVMFRRVPQLAGVCAWLLVDYRSMGRMRPGYQDGYNRKGLLSEYGERKRAWYVLRGYYDEK</sequence>
<comment type="caution">
    <text evidence="9">The sequence shown here is derived from an EMBL/GenBank/DDBJ whole genome shotgun (WGS) entry which is preliminary data.</text>
</comment>
<dbReference type="Gene3D" id="2.60.40.10">
    <property type="entry name" value="Immunoglobulins"/>
    <property type="match status" value="1"/>
</dbReference>
<dbReference type="PRINTS" id="PR00132">
    <property type="entry name" value="GLHYDRLASE2"/>
</dbReference>
<dbReference type="SUPFAM" id="SSF49303">
    <property type="entry name" value="beta-Galactosidase/glucuronidase domain"/>
    <property type="match status" value="1"/>
</dbReference>
<organism evidence="9 10">
    <name type="scientific">Chitinophaga tropicalis</name>
    <dbReference type="NCBI Taxonomy" id="2683588"/>
    <lineage>
        <taxon>Bacteria</taxon>
        <taxon>Pseudomonadati</taxon>
        <taxon>Bacteroidota</taxon>
        <taxon>Chitinophagia</taxon>
        <taxon>Chitinophagales</taxon>
        <taxon>Chitinophagaceae</taxon>
        <taxon>Chitinophaga</taxon>
    </lineage>
</organism>
<protein>
    <recommendedName>
        <fullName evidence="3">Beta-glucuronidase</fullName>
        <ecNumber evidence="2">3.2.1.31</ecNumber>
    </recommendedName>
</protein>
<keyword evidence="5" id="KW-0326">Glycosidase</keyword>
<dbReference type="Gene3D" id="2.60.120.260">
    <property type="entry name" value="Galactose-binding domain-like"/>
    <property type="match status" value="1"/>
</dbReference>
<evidence type="ECO:0000256" key="2">
    <source>
        <dbReference type="ARBA" id="ARBA00012761"/>
    </source>
</evidence>
<dbReference type="SUPFAM" id="SSF51445">
    <property type="entry name" value="(Trans)glycosidases"/>
    <property type="match status" value="1"/>
</dbReference>
<evidence type="ECO:0000259" key="6">
    <source>
        <dbReference type="Pfam" id="PF00703"/>
    </source>
</evidence>
<dbReference type="PANTHER" id="PTHR10066:SF67">
    <property type="entry name" value="BETA-GLUCURONIDASE"/>
    <property type="match status" value="1"/>
</dbReference>
<comment type="similarity">
    <text evidence="1">Belongs to the glycosyl hydrolase 2 family.</text>
</comment>
<dbReference type="InterPro" id="IPR006103">
    <property type="entry name" value="Glyco_hydro_2_cat"/>
</dbReference>
<evidence type="ECO:0000259" key="8">
    <source>
        <dbReference type="Pfam" id="PF02837"/>
    </source>
</evidence>
<dbReference type="AlphaFoldDB" id="A0A7K1UD18"/>
<dbReference type="InterPro" id="IPR006101">
    <property type="entry name" value="Glyco_hydro_2"/>
</dbReference>
<keyword evidence="4 9" id="KW-0378">Hydrolase</keyword>
<evidence type="ECO:0000256" key="3">
    <source>
        <dbReference type="ARBA" id="ARBA00016205"/>
    </source>
</evidence>
<dbReference type="Pfam" id="PF02836">
    <property type="entry name" value="Glyco_hydro_2_C"/>
    <property type="match status" value="1"/>
</dbReference>
<dbReference type="InterPro" id="IPR017853">
    <property type="entry name" value="GH"/>
</dbReference>
<dbReference type="GO" id="GO:0004566">
    <property type="term" value="F:beta-glucuronidase activity"/>
    <property type="evidence" value="ECO:0007669"/>
    <property type="project" value="UniProtKB-EC"/>
</dbReference>
<evidence type="ECO:0000256" key="5">
    <source>
        <dbReference type="ARBA" id="ARBA00023295"/>
    </source>
</evidence>